<dbReference type="GO" id="GO:0003735">
    <property type="term" value="F:structural constituent of ribosome"/>
    <property type="evidence" value="ECO:0007669"/>
    <property type="project" value="InterPro"/>
</dbReference>
<evidence type="ECO:0000256" key="1">
    <source>
        <dbReference type="ARBA" id="ARBA00022980"/>
    </source>
</evidence>
<sequence>MANYIVEGRFKAGVQWENFSKEVESVNENTAREKVLSTFGSKHGINRNQIKIESVKEA</sequence>
<proteinExistence type="inferred from homology"/>
<dbReference type="InterPro" id="IPR028877">
    <property type="entry name" value="Ribosomal_eL20"/>
</dbReference>
<keyword evidence="1 3" id="KW-0689">Ribosomal protein</keyword>
<dbReference type="GO" id="GO:1990904">
    <property type="term" value="C:ribonucleoprotein complex"/>
    <property type="evidence" value="ECO:0007669"/>
    <property type="project" value="UniProtKB-KW"/>
</dbReference>
<dbReference type="InParanoid" id="D1YUG0"/>
<evidence type="ECO:0000313" key="6">
    <source>
        <dbReference type="Proteomes" id="UP000001882"/>
    </source>
</evidence>
<comment type="subunit">
    <text evidence="3">Part of the 50S ribosomal subunit. Binds 23S rRNA.</text>
</comment>
<dbReference type="KEGG" id="mpd:MCP_0010"/>
<reference evidence="5 6" key="1">
    <citation type="journal article" date="2007" name="Appl. Environ. Microbiol.">
        <title>Isolation of key methanogens for global methane emission from rice paddy fields: a novel isolate affiliated with the clone cluster rice cluster I.</title>
        <authorList>
            <person name="Sakai S."/>
            <person name="Imachi H."/>
            <person name="Sekiguchi Y."/>
            <person name="Ohashi A."/>
            <person name="Harada H."/>
            <person name="Kamagata Y."/>
        </authorList>
    </citation>
    <scope>NUCLEOTIDE SEQUENCE [LARGE SCALE GENOMIC DNA]</scope>
    <source>
        <strain evidence="6">DSM 17711 / JCM 13418 / NBRC 101707 / SANAE</strain>
    </source>
</reference>
<feature type="domain" description="Large ribosomal subunit protein eL20" evidence="4">
    <location>
        <begin position="1"/>
        <end position="56"/>
    </location>
</feature>
<reference evidence="6" key="3">
    <citation type="journal article" date="2011" name="PLoS ONE">
        <title>Genome sequence of a mesophilic hydrogenotrophic methanogen Methanocella paludicola, the first cultivated representative of the order Methanocellales.</title>
        <authorList>
            <person name="Sakai S."/>
            <person name="Takaki Y."/>
            <person name="Shimamura S."/>
            <person name="Sekine M."/>
            <person name="Tajima T."/>
            <person name="Kosugi H."/>
            <person name="Ichikawa N."/>
            <person name="Tasumi E."/>
            <person name="Hiraki A.T."/>
            <person name="Shimizu A."/>
            <person name="Kato Y."/>
            <person name="Nishiko R."/>
            <person name="Mori K."/>
            <person name="Fujita N."/>
            <person name="Imachi H."/>
            <person name="Takai K."/>
        </authorList>
    </citation>
    <scope>NUCLEOTIDE SEQUENCE [LARGE SCALE GENOMIC DNA]</scope>
    <source>
        <strain evidence="6">DSM 17711 / JCM 13418 / NBRC 101707 / SANAE</strain>
    </source>
</reference>
<dbReference type="Pfam" id="PF01775">
    <property type="entry name" value="Ribosomal_L18A"/>
    <property type="match status" value="1"/>
</dbReference>
<dbReference type="Gene3D" id="3.10.20.10">
    <property type="match status" value="1"/>
</dbReference>
<evidence type="ECO:0000313" key="5">
    <source>
        <dbReference type="EMBL" id="BAI60082.1"/>
    </source>
</evidence>
<dbReference type="EMBL" id="AP011532">
    <property type="protein sequence ID" value="BAI60082.1"/>
    <property type="molecule type" value="Genomic_DNA"/>
</dbReference>
<organism evidence="5 6">
    <name type="scientific">Methanocella paludicola (strain DSM 17711 / JCM 13418 / NBRC 101707 / SANAE)</name>
    <dbReference type="NCBI Taxonomy" id="304371"/>
    <lineage>
        <taxon>Archaea</taxon>
        <taxon>Methanobacteriati</taxon>
        <taxon>Methanobacteriota</taxon>
        <taxon>Stenosarchaea group</taxon>
        <taxon>Methanomicrobia</taxon>
        <taxon>Methanocellales</taxon>
        <taxon>Methanocellaceae</taxon>
        <taxon>Methanocella</taxon>
    </lineage>
</organism>
<keyword evidence="6" id="KW-1185">Reference proteome</keyword>
<keyword evidence="3" id="KW-0694">RNA-binding</keyword>
<dbReference type="GO" id="GO:0005840">
    <property type="term" value="C:ribosome"/>
    <property type="evidence" value="ECO:0007669"/>
    <property type="project" value="UniProtKB-KW"/>
</dbReference>
<dbReference type="HAMAP" id="MF_00273">
    <property type="entry name" value="Ribosomal_eL20"/>
    <property type="match status" value="1"/>
</dbReference>
<dbReference type="GeneID" id="8683019"/>
<protein>
    <recommendedName>
        <fullName evidence="3">Large ribosomal subunit protein eL20</fullName>
    </recommendedName>
</protein>
<name>D1YUG0_METPS</name>
<gene>
    <name evidence="3" type="primary">rpl18a</name>
    <name evidence="3" type="synonym">rpl20e</name>
    <name evidence="3 5" type="synonym">rplX</name>
    <name evidence="5" type="ordered locus">MCP_0010</name>
</gene>
<dbReference type="GO" id="GO:0070180">
    <property type="term" value="F:large ribosomal subunit rRNA binding"/>
    <property type="evidence" value="ECO:0007669"/>
    <property type="project" value="UniProtKB-UniRule"/>
</dbReference>
<reference evidence="5 6" key="2">
    <citation type="journal article" date="2008" name="Int. J. Syst. Evol. Microbiol.">
        <title>Methanocella paludicola gen. nov., sp. nov., a methane-producing archaeon, the first isolate of the lineage 'Rice Cluster I', and proposal of the new archaeal order Methanocellales ord. nov.</title>
        <authorList>
            <person name="Sakai S."/>
            <person name="Imachi H."/>
            <person name="Hanada S."/>
            <person name="Ohashi A."/>
            <person name="Harada H."/>
            <person name="Kamagata Y."/>
        </authorList>
    </citation>
    <scope>NUCLEOTIDE SEQUENCE [LARGE SCALE GENOMIC DNA]</scope>
    <source>
        <strain evidence="6">DSM 17711 / JCM 13418 / NBRC 101707 / SANAE</strain>
    </source>
</reference>
<keyword evidence="2 3" id="KW-0687">Ribonucleoprotein</keyword>
<dbReference type="eggNOG" id="arCOG04175">
    <property type="taxonomic scope" value="Archaea"/>
</dbReference>
<evidence type="ECO:0000259" key="4">
    <source>
        <dbReference type="Pfam" id="PF01775"/>
    </source>
</evidence>
<dbReference type="NCBIfam" id="NF001981">
    <property type="entry name" value="PRK00773.1-1"/>
    <property type="match status" value="1"/>
</dbReference>
<keyword evidence="3" id="KW-0699">rRNA-binding</keyword>
<dbReference type="SUPFAM" id="SSF160374">
    <property type="entry name" value="RplX-like"/>
    <property type="match status" value="1"/>
</dbReference>
<evidence type="ECO:0000256" key="2">
    <source>
        <dbReference type="ARBA" id="ARBA00023274"/>
    </source>
</evidence>
<dbReference type="STRING" id="304371.MCP_0010"/>
<dbReference type="Proteomes" id="UP000001882">
    <property type="component" value="Chromosome"/>
</dbReference>
<evidence type="ECO:0000256" key="3">
    <source>
        <dbReference type="HAMAP-Rule" id="MF_00273"/>
    </source>
</evidence>
<accession>D1YUG0</accession>
<dbReference type="OrthoDB" id="191241at2157"/>
<dbReference type="InterPro" id="IPR023573">
    <property type="entry name" value="Ribosomal_eL20_dom"/>
</dbReference>
<dbReference type="AlphaFoldDB" id="D1YUG0"/>
<dbReference type="GO" id="GO:0006412">
    <property type="term" value="P:translation"/>
    <property type="evidence" value="ECO:0007669"/>
    <property type="project" value="UniProtKB-UniRule"/>
</dbReference>
<comment type="similarity">
    <text evidence="3">Belongs to the eukaryotic ribosomal protein eL20 family.</text>
</comment>
<dbReference type="RefSeq" id="WP_012898762.1">
    <property type="nucleotide sequence ID" value="NC_013665.1"/>
</dbReference>